<accession>A0A075KL16</accession>
<dbReference type="EMBL" id="KJ564036">
    <property type="protein sequence ID" value="AIF54357.1"/>
    <property type="molecule type" value="Genomic_DNA"/>
</dbReference>
<dbReference type="RefSeq" id="YP_009097912.1">
    <property type="nucleotide sequence ID" value="NC_025415.1"/>
</dbReference>
<dbReference type="SUPFAM" id="SSF46785">
    <property type="entry name" value="Winged helix' DNA-binding domain"/>
    <property type="match status" value="1"/>
</dbReference>
<keyword evidence="2" id="KW-1185">Reference proteome</keyword>
<gene>
    <name evidence="1" type="ORF">LDB25A_033</name>
</gene>
<dbReference type="KEGG" id="vg:22112918"/>
<reference evidence="1 2" key="1">
    <citation type="submission" date="2014-03" db="EMBL/GenBank/DDBJ databases">
        <title>Lactobacillus delbrueckii subsp. bulgaricus Group b Phages.</title>
        <authorList>
            <person name="Casey E.D."/>
            <person name="Mahony J."/>
            <person name="O'Connell-Motherway M."/>
            <person name="Bottacini F."/>
            <person name="Cornelissen A."/>
            <person name="Neve H."/>
            <person name="Heller K."/>
            <person name="Noben J.-P."/>
            <person name="Dal Bello F."/>
            <person name="van Sinderen D."/>
        </authorList>
    </citation>
    <scope>NUCLEOTIDE SEQUENCE [LARGE SCALE GENOMIC DNA]</scope>
</reference>
<dbReference type="OrthoDB" id="23021at10239"/>
<dbReference type="InterPro" id="IPR036390">
    <property type="entry name" value="WH_DNA-bd_sf"/>
</dbReference>
<name>A0A075KL16_9CAUD</name>
<protein>
    <submittedName>
        <fullName evidence="1">Uncharacterized protein</fullName>
    </submittedName>
</protein>
<sequence>MSLHRFNAELVKNCFHVKVAKECGVNAAVLFTEIAYEVEKNRTEGINLHAGRYWTFKSNKSFSEQFPYFSERQVKTALKKLEDSGLVMSGNYNSTPFDRTKWYTLTKKGYSFL</sequence>
<evidence type="ECO:0000313" key="1">
    <source>
        <dbReference type="EMBL" id="AIF54357.1"/>
    </source>
</evidence>
<dbReference type="GeneID" id="22112918"/>
<proteinExistence type="predicted"/>
<organism evidence="1 2">
    <name type="scientific">Lactobacillus phage Ld25A</name>
    <dbReference type="NCBI Taxonomy" id="1500734"/>
    <lineage>
        <taxon>Viruses</taxon>
        <taxon>Duplodnaviria</taxon>
        <taxon>Heunggongvirae</taxon>
        <taxon>Uroviricota</taxon>
        <taxon>Caudoviricetes</taxon>
        <taxon>Cequinquevirus</taxon>
        <taxon>Cequinquevirus Ld25A</taxon>
    </lineage>
</organism>
<dbReference type="Proteomes" id="UP000028565">
    <property type="component" value="Segment"/>
</dbReference>
<evidence type="ECO:0000313" key="2">
    <source>
        <dbReference type="Proteomes" id="UP000028565"/>
    </source>
</evidence>